<feature type="transmembrane region" description="Helical" evidence="7">
    <location>
        <begin position="51"/>
        <end position="83"/>
    </location>
</feature>
<dbReference type="GO" id="GO:0016192">
    <property type="term" value="P:vesicle-mediated transport"/>
    <property type="evidence" value="ECO:0007669"/>
    <property type="project" value="TreeGrafter"/>
</dbReference>
<organism evidence="8 9">
    <name type="scientific">Saponaria officinalis</name>
    <name type="common">Common soapwort</name>
    <name type="synonym">Lychnis saponaria</name>
    <dbReference type="NCBI Taxonomy" id="3572"/>
    <lineage>
        <taxon>Eukaryota</taxon>
        <taxon>Viridiplantae</taxon>
        <taxon>Streptophyta</taxon>
        <taxon>Embryophyta</taxon>
        <taxon>Tracheophyta</taxon>
        <taxon>Spermatophyta</taxon>
        <taxon>Magnoliopsida</taxon>
        <taxon>eudicotyledons</taxon>
        <taxon>Gunneridae</taxon>
        <taxon>Pentapetalae</taxon>
        <taxon>Caryophyllales</taxon>
        <taxon>Caryophyllaceae</taxon>
        <taxon>Caryophylleae</taxon>
        <taxon>Saponaria</taxon>
    </lineage>
</organism>
<name>A0AAW1LML3_SAPOF</name>
<dbReference type="GO" id="GO:0005783">
    <property type="term" value="C:endoplasmic reticulum"/>
    <property type="evidence" value="ECO:0007669"/>
    <property type="project" value="UniProtKB-ARBA"/>
</dbReference>
<dbReference type="InterPro" id="IPR004895">
    <property type="entry name" value="Prenylated_rab_accept_PRA1"/>
</dbReference>
<keyword evidence="5 7" id="KW-1133">Transmembrane helix</keyword>
<proteinExistence type="inferred from homology"/>
<comment type="subcellular location">
    <subcellularLocation>
        <location evidence="2 7">Membrane</location>
        <topology evidence="2 7">Multi-pass membrane protein</topology>
    </subcellularLocation>
</comment>
<evidence type="ECO:0000256" key="7">
    <source>
        <dbReference type="RuleBase" id="RU363107"/>
    </source>
</evidence>
<feature type="transmembrane region" description="Helical" evidence="7">
    <location>
        <begin position="125"/>
        <end position="142"/>
    </location>
</feature>
<evidence type="ECO:0000256" key="3">
    <source>
        <dbReference type="ARBA" id="ARBA00006483"/>
    </source>
</evidence>
<keyword evidence="7" id="KW-0813">Transport</keyword>
<evidence type="ECO:0000313" key="8">
    <source>
        <dbReference type="EMBL" id="KAK9734363.1"/>
    </source>
</evidence>
<comment type="function">
    <text evidence="1 7">May be involved in both secretory and endocytic intracellular trafficking in the endosomal/prevacuolar compartments.</text>
</comment>
<keyword evidence="6 7" id="KW-0472">Membrane</keyword>
<dbReference type="GO" id="GO:0016020">
    <property type="term" value="C:membrane"/>
    <property type="evidence" value="ECO:0007669"/>
    <property type="project" value="UniProtKB-SubCell"/>
</dbReference>
<reference evidence="8" key="1">
    <citation type="submission" date="2024-03" db="EMBL/GenBank/DDBJ databases">
        <title>WGS assembly of Saponaria officinalis var. Norfolk2.</title>
        <authorList>
            <person name="Jenkins J."/>
            <person name="Shu S."/>
            <person name="Grimwood J."/>
            <person name="Barry K."/>
            <person name="Goodstein D."/>
            <person name="Schmutz J."/>
            <person name="Leebens-Mack J."/>
            <person name="Osbourn A."/>
        </authorList>
    </citation>
    <scope>NUCLEOTIDE SEQUENCE [LARGE SCALE GENOMIC DNA]</scope>
    <source>
        <strain evidence="8">JIC</strain>
    </source>
</reference>
<dbReference type="Proteomes" id="UP001443914">
    <property type="component" value="Unassembled WGS sequence"/>
</dbReference>
<gene>
    <name evidence="8" type="ORF">RND81_04G134600</name>
</gene>
<evidence type="ECO:0000256" key="2">
    <source>
        <dbReference type="ARBA" id="ARBA00004141"/>
    </source>
</evidence>
<evidence type="ECO:0000256" key="6">
    <source>
        <dbReference type="ARBA" id="ARBA00023136"/>
    </source>
</evidence>
<dbReference type="Pfam" id="PF03208">
    <property type="entry name" value="PRA1"/>
    <property type="match status" value="1"/>
</dbReference>
<dbReference type="AlphaFoldDB" id="A0AAW1LML3"/>
<evidence type="ECO:0000313" key="9">
    <source>
        <dbReference type="Proteomes" id="UP001443914"/>
    </source>
</evidence>
<evidence type="ECO:0000256" key="4">
    <source>
        <dbReference type="ARBA" id="ARBA00022692"/>
    </source>
</evidence>
<protein>
    <recommendedName>
        <fullName evidence="7">PRA1 family protein</fullName>
    </recommendedName>
</protein>
<dbReference type="PANTHER" id="PTHR19317:SF84">
    <property type="entry name" value="PRA1 FAMILY PROTEIN"/>
    <property type="match status" value="1"/>
</dbReference>
<evidence type="ECO:0000256" key="5">
    <source>
        <dbReference type="ARBA" id="ARBA00022989"/>
    </source>
</evidence>
<evidence type="ECO:0000256" key="1">
    <source>
        <dbReference type="ARBA" id="ARBA00002501"/>
    </source>
</evidence>
<comment type="caution">
    <text evidence="8">The sequence shown here is derived from an EMBL/GenBank/DDBJ whole genome shotgun (WGS) entry which is preliminary data.</text>
</comment>
<accession>A0AAW1LML3</accession>
<sequence>MSSSTPDDTTAAATTRPWSEFFSTTALSLPVSISDATSRIKLNLIFFKLNYINLFIIIFFISLFAHPLSLLILFLTALAWHFLFVNRRDAALEVAGFEIGDRVVAAVLGGVTVVALVYADVWVNLFVSIAVSVVIVLVHAVVRVPSFGDDDPYGGLLDAESGGYSQF</sequence>
<comment type="similarity">
    <text evidence="3 7">Belongs to the PRA1 family.</text>
</comment>
<keyword evidence="9" id="KW-1185">Reference proteome</keyword>
<dbReference type="PANTHER" id="PTHR19317">
    <property type="entry name" value="PRENYLATED RAB ACCEPTOR 1-RELATED"/>
    <property type="match status" value="1"/>
</dbReference>
<dbReference type="EMBL" id="JBDFQZ010000004">
    <property type="protein sequence ID" value="KAK9734363.1"/>
    <property type="molecule type" value="Genomic_DNA"/>
</dbReference>
<dbReference type="GO" id="GO:0005794">
    <property type="term" value="C:Golgi apparatus"/>
    <property type="evidence" value="ECO:0007669"/>
    <property type="project" value="TreeGrafter"/>
</dbReference>
<keyword evidence="4 7" id="KW-0812">Transmembrane</keyword>
<feature type="transmembrane region" description="Helical" evidence="7">
    <location>
        <begin position="103"/>
        <end position="119"/>
    </location>
</feature>